<dbReference type="Gene3D" id="3.30.40.10">
    <property type="entry name" value="Zinc/RING finger domain, C3HC4 (zinc finger)"/>
    <property type="match status" value="1"/>
</dbReference>
<feature type="region of interest" description="Disordered" evidence="6">
    <location>
        <begin position="766"/>
        <end position="787"/>
    </location>
</feature>
<dbReference type="GO" id="GO:0097505">
    <property type="term" value="C:Rad6-Rad18 complex"/>
    <property type="evidence" value="ECO:0007669"/>
    <property type="project" value="TreeGrafter"/>
</dbReference>
<gene>
    <name evidence="8" type="ORF">Vretifemale_13018</name>
</gene>
<feature type="compositionally biased region" description="Basic and acidic residues" evidence="6">
    <location>
        <begin position="671"/>
        <end position="682"/>
    </location>
</feature>
<feature type="region of interest" description="Disordered" evidence="6">
    <location>
        <begin position="146"/>
        <end position="198"/>
    </location>
</feature>
<keyword evidence="2 4" id="KW-0863">Zinc-finger</keyword>
<dbReference type="InterPro" id="IPR017907">
    <property type="entry name" value="Znf_RING_CS"/>
</dbReference>
<accession>A0A8J4CJE3</accession>
<feature type="compositionally biased region" description="Pro residues" evidence="6">
    <location>
        <begin position="719"/>
        <end position="736"/>
    </location>
</feature>
<evidence type="ECO:0000256" key="4">
    <source>
        <dbReference type="PROSITE-ProRule" id="PRU00175"/>
    </source>
</evidence>
<dbReference type="Proteomes" id="UP000747110">
    <property type="component" value="Unassembled WGS sequence"/>
</dbReference>
<feature type="compositionally biased region" description="Gly residues" evidence="6">
    <location>
        <begin position="264"/>
        <end position="274"/>
    </location>
</feature>
<dbReference type="PANTHER" id="PTHR14134:SF2">
    <property type="entry name" value="E3 UBIQUITIN-PROTEIN LIGASE RAD18"/>
    <property type="match status" value="1"/>
</dbReference>
<proteinExistence type="predicted"/>
<evidence type="ECO:0000313" key="9">
    <source>
        <dbReference type="Proteomes" id="UP000747110"/>
    </source>
</evidence>
<dbReference type="PANTHER" id="PTHR14134">
    <property type="entry name" value="E3 UBIQUITIN-PROTEIN LIGASE RAD18"/>
    <property type="match status" value="1"/>
</dbReference>
<evidence type="ECO:0000256" key="6">
    <source>
        <dbReference type="SAM" id="MobiDB-lite"/>
    </source>
</evidence>
<dbReference type="InterPro" id="IPR027370">
    <property type="entry name" value="Znf-RING_euk"/>
</dbReference>
<dbReference type="GO" id="GO:0003697">
    <property type="term" value="F:single-stranded DNA binding"/>
    <property type="evidence" value="ECO:0007669"/>
    <property type="project" value="InterPro"/>
</dbReference>
<keyword evidence="9" id="KW-1185">Reference proteome</keyword>
<feature type="domain" description="RING-type" evidence="7">
    <location>
        <begin position="21"/>
        <end position="65"/>
    </location>
</feature>
<dbReference type="Pfam" id="PF13445">
    <property type="entry name" value="zf-RING_UBOX"/>
    <property type="match status" value="1"/>
</dbReference>
<dbReference type="EMBL" id="BNCP01000029">
    <property type="protein sequence ID" value="GIL84319.1"/>
    <property type="molecule type" value="Genomic_DNA"/>
</dbReference>
<evidence type="ECO:0000256" key="3">
    <source>
        <dbReference type="ARBA" id="ARBA00022833"/>
    </source>
</evidence>
<dbReference type="InterPro" id="IPR039577">
    <property type="entry name" value="Rad18"/>
</dbReference>
<feature type="compositionally biased region" description="Basic and acidic residues" evidence="6">
    <location>
        <begin position="848"/>
        <end position="861"/>
    </location>
</feature>
<evidence type="ECO:0000256" key="2">
    <source>
        <dbReference type="ARBA" id="ARBA00022771"/>
    </source>
</evidence>
<dbReference type="AlphaFoldDB" id="A0A8J4CJE3"/>
<feature type="compositionally biased region" description="Low complexity" evidence="6">
    <location>
        <begin position="695"/>
        <end position="704"/>
    </location>
</feature>
<evidence type="ECO:0000256" key="1">
    <source>
        <dbReference type="ARBA" id="ARBA00022723"/>
    </source>
</evidence>
<dbReference type="PROSITE" id="PS00518">
    <property type="entry name" value="ZF_RING_1"/>
    <property type="match status" value="1"/>
</dbReference>
<dbReference type="GO" id="GO:0006301">
    <property type="term" value="P:DNA damage tolerance"/>
    <property type="evidence" value="ECO:0007669"/>
    <property type="project" value="InterPro"/>
</dbReference>
<feature type="region of interest" description="Disordered" evidence="6">
    <location>
        <begin position="842"/>
        <end position="878"/>
    </location>
</feature>
<dbReference type="OrthoDB" id="552903at2759"/>
<feature type="region of interest" description="Disordered" evidence="6">
    <location>
        <begin position="923"/>
        <end position="944"/>
    </location>
</feature>
<dbReference type="GO" id="GO:0006513">
    <property type="term" value="P:protein monoubiquitination"/>
    <property type="evidence" value="ECO:0007669"/>
    <property type="project" value="InterPro"/>
</dbReference>
<organism evidence="8 9">
    <name type="scientific">Volvox reticuliferus</name>
    <dbReference type="NCBI Taxonomy" id="1737510"/>
    <lineage>
        <taxon>Eukaryota</taxon>
        <taxon>Viridiplantae</taxon>
        <taxon>Chlorophyta</taxon>
        <taxon>core chlorophytes</taxon>
        <taxon>Chlorophyceae</taxon>
        <taxon>CS clade</taxon>
        <taxon>Chlamydomonadales</taxon>
        <taxon>Volvocaceae</taxon>
        <taxon>Volvox</taxon>
    </lineage>
</organism>
<feature type="compositionally biased region" description="Acidic residues" evidence="6">
    <location>
        <begin position="292"/>
        <end position="313"/>
    </location>
</feature>
<protein>
    <recommendedName>
        <fullName evidence="7">RING-type domain-containing protein</fullName>
    </recommendedName>
</protein>
<feature type="region of interest" description="Disordered" evidence="6">
    <location>
        <begin position="652"/>
        <end position="746"/>
    </location>
</feature>
<evidence type="ECO:0000313" key="8">
    <source>
        <dbReference type="EMBL" id="GIL84319.1"/>
    </source>
</evidence>
<dbReference type="GO" id="GO:0061630">
    <property type="term" value="F:ubiquitin protein ligase activity"/>
    <property type="evidence" value="ECO:0007669"/>
    <property type="project" value="InterPro"/>
</dbReference>
<dbReference type="SMART" id="SM00184">
    <property type="entry name" value="RING"/>
    <property type="match status" value="1"/>
</dbReference>
<feature type="region of interest" description="Disordered" evidence="6">
    <location>
        <begin position="213"/>
        <end position="380"/>
    </location>
</feature>
<evidence type="ECO:0000256" key="5">
    <source>
        <dbReference type="SAM" id="Coils"/>
    </source>
</evidence>
<reference evidence="8" key="1">
    <citation type="journal article" date="2021" name="Proc. Natl. Acad. Sci. U.S.A.">
        <title>Three genomes in the algal genus Volvox reveal the fate of a haploid sex-determining region after a transition to homothallism.</title>
        <authorList>
            <person name="Yamamoto K."/>
            <person name="Hamaji T."/>
            <person name="Kawai-Toyooka H."/>
            <person name="Matsuzaki R."/>
            <person name="Takahashi F."/>
            <person name="Nishimura Y."/>
            <person name="Kawachi M."/>
            <person name="Noguchi H."/>
            <person name="Minakuchi Y."/>
            <person name="Umen J.G."/>
            <person name="Toyoda A."/>
            <person name="Nozaki H."/>
        </authorList>
    </citation>
    <scope>NUCLEOTIDE SEQUENCE</scope>
    <source>
        <strain evidence="8">NIES-3786</strain>
    </source>
</reference>
<keyword evidence="1" id="KW-0479">Metal-binding</keyword>
<evidence type="ECO:0000259" key="7">
    <source>
        <dbReference type="PROSITE" id="PS50089"/>
    </source>
</evidence>
<dbReference type="PROSITE" id="PS50089">
    <property type="entry name" value="ZF_RING_2"/>
    <property type="match status" value="1"/>
</dbReference>
<dbReference type="GO" id="GO:0008270">
    <property type="term" value="F:zinc ion binding"/>
    <property type="evidence" value="ECO:0007669"/>
    <property type="project" value="UniProtKB-KW"/>
</dbReference>
<keyword evidence="5" id="KW-0175">Coiled coil</keyword>
<feature type="compositionally biased region" description="Polar residues" evidence="6">
    <location>
        <begin position="243"/>
        <end position="254"/>
    </location>
</feature>
<comment type="caution">
    <text evidence="8">The sequence shown here is derived from an EMBL/GenBank/DDBJ whole genome shotgun (WGS) entry which is preliminary data.</text>
</comment>
<name>A0A8J4CJE3_9CHLO</name>
<dbReference type="GO" id="GO:0005634">
    <property type="term" value="C:nucleus"/>
    <property type="evidence" value="ECO:0007669"/>
    <property type="project" value="TreeGrafter"/>
</dbReference>
<keyword evidence="3" id="KW-0862">Zinc</keyword>
<feature type="coiled-coil region" evidence="5">
    <location>
        <begin position="93"/>
        <end position="120"/>
    </location>
</feature>
<dbReference type="InterPro" id="IPR013083">
    <property type="entry name" value="Znf_RING/FYVE/PHD"/>
</dbReference>
<sequence>MDDTDFNPPPELAALAVELACPICKQLFDGPVSLDCGHVFCSGCIRPSFGYAHSKNQKQICPTCRDPSSTTALRPVAAMRKAVLMFPAAAAAVDALRLKVQEYEGRAAAAEQEVLALRVQLANQAAYRHTATIAATSAAPAAAISSQHAGGGTARDLPKASAQAPSRTLQRSGMCVEHSSLSDERPSPPPPSFAVGAAEGDTLKDDIDHAAGVANTVDAPSPNSGTAGLGTRHRAKRMRCDPSSATNDCVSTRTRGGASEYRNSGGGGGSGSLHGNGVIKNGVMSSSSNSDDGGDVDYSDADDDNDDNDDDVDYSLGSGGCSRRRRAACRGNGLQRINGAAGGRKRGRGQGRPAKTGPVSVAGRSDTGPPPGIPVASEADGPLVTPLAAEGMQDCPMCGSRYPLGQLPAHVEICMLRKGLGGAGHGSSTAANIVAGITTGARGPSARGVATMGRTENGADRAFGSVRAPSAVLASAAAPSVVTSVAAAPAATSALLLGRAPADAAHKVDIQVPPARNFHAMNLKDAKKIMKECGLLVGNDKQEMADMYNRYRSFLQTEKDRCSTKSTKQLLPTFLRQEQQAERARRLPAEAPGWMQALISRQTAKMNAEMAARRKQAAARAAAAALDPGLGRQEHDQGPAVLLSAAEAERAVQRPPQAQELGPGGLQKHIGQHEEPAGREVLHVGAPGPVPVTVPPTTSAGVGVLPDQRGGVAGIGAPVPAPRPGPATPGPGPPTSSPAATRLDPPIVDSVGVRGMLMEVITIDDSEEEEREKLQAAQQGRPQQRVVGHGGGDSAFGASDFCPGLGAGCAVGANACTVGHGAPVWHEAGGEHQRTGGGCSGLGGGGEHGAHMRGELLRSDSDGSSSSDEMVDCRRPDDGSGWAKIQALAAYLATPQAVPGHRQDGATAHGSATAAAWAMAGPAPGEVGAAPPPGGLWQQGSHGLDGNSGNLWRGLLLPSQPYCPTAMEEGLTDISNSTGVQRLGI</sequence>
<dbReference type="InterPro" id="IPR001841">
    <property type="entry name" value="Znf_RING"/>
</dbReference>
<dbReference type="SUPFAM" id="SSF57850">
    <property type="entry name" value="RING/U-box"/>
    <property type="match status" value="1"/>
</dbReference>